<dbReference type="InterPro" id="IPR010272">
    <property type="entry name" value="T6SS_TssF"/>
</dbReference>
<name>A0A4P9UN48_METBY</name>
<evidence type="ECO:0000313" key="1">
    <source>
        <dbReference type="EMBL" id="QCW82744.1"/>
    </source>
</evidence>
<protein>
    <submittedName>
        <fullName evidence="1">Type VI secretion system baseplate subunit TssF</fullName>
    </submittedName>
</protein>
<accession>A0A4P9UN48</accession>
<evidence type="ECO:0000313" key="2">
    <source>
        <dbReference type="Proteomes" id="UP000305881"/>
    </source>
</evidence>
<dbReference type="RefSeq" id="WP_017839415.1">
    <property type="nucleotide sequence ID" value="NZ_CP035467.1"/>
</dbReference>
<dbReference type="Proteomes" id="UP000305881">
    <property type="component" value="Chromosome"/>
</dbReference>
<dbReference type="PANTHER" id="PTHR35370:SF1">
    <property type="entry name" value="TYPE VI SECRETION SYSTEM COMPONENT TSSF1"/>
    <property type="match status" value="1"/>
</dbReference>
<dbReference type="PANTHER" id="PTHR35370">
    <property type="entry name" value="CYTOPLASMIC PROTEIN-RELATED-RELATED"/>
    <property type="match status" value="1"/>
</dbReference>
<reference evidence="2" key="1">
    <citation type="journal article" date="2019" name="J. Bacteriol.">
        <title>A Mutagenic Screen Identifies a TonB-Dependent Receptor Required for the Lanthanide Metal Switch in the Type I Methanotroph 'Methylotuvimicrobium buryatense' 5GB1C.</title>
        <authorList>
            <person name="Groom J.D."/>
            <person name="Ford S.M."/>
            <person name="Pesesky M.W."/>
            <person name="Lidstrom M.E."/>
        </authorList>
    </citation>
    <scope>NUCLEOTIDE SEQUENCE [LARGE SCALE GENOMIC DNA]</scope>
    <source>
        <strain evidence="2">5GB1C</strain>
    </source>
</reference>
<proteinExistence type="predicted"/>
<dbReference type="NCBIfam" id="TIGR03359">
    <property type="entry name" value="VI_chp_6"/>
    <property type="match status" value="1"/>
</dbReference>
<dbReference type="PIRSF" id="PIRSF028304">
    <property type="entry name" value="UCP028304"/>
    <property type="match status" value="1"/>
</dbReference>
<organism evidence="1 2">
    <name type="scientific">Methylotuvimicrobium buryatense</name>
    <name type="common">Methylomicrobium buryatense</name>
    <dbReference type="NCBI Taxonomy" id="95641"/>
    <lineage>
        <taxon>Bacteria</taxon>
        <taxon>Pseudomonadati</taxon>
        <taxon>Pseudomonadota</taxon>
        <taxon>Gammaproteobacteria</taxon>
        <taxon>Methylococcales</taxon>
        <taxon>Methylococcaceae</taxon>
        <taxon>Methylotuvimicrobium</taxon>
    </lineage>
</organism>
<gene>
    <name evidence="1" type="primary">tssF</name>
    <name evidence="1" type="ORF">EQU24_11210</name>
</gene>
<dbReference type="KEGG" id="mbur:EQU24_11210"/>
<dbReference type="AlphaFoldDB" id="A0A4P9UN48"/>
<sequence>MDPKLLRYYNTELHHLREMGGEFAVEFPKIAARLGMDSFECADPYVERLLEGFAFLAARVQLKLDAEFPRFTQHLLEMIYPNYLEPTPSMAVVQFQPDLTEGSLNEGFTIERATALRSQTTKGEQTPCEYRTAHEIKLWPLQIHEAEYLPNLGAVANLCAHNLTGVKAAIRIRLKTTAGLKFNELKLDSLPVFLRGHGELPMHLYEQLIGDSLAVCMQPTEKPYRWQHLVKDNAVTRIGFSDEEALLNYSPRSFQGYRLLQEYFAFPERFMFAEFNGFAQALNQCDAEEMDLIVLLKRSHAKLINAVDRSQFALFCTPAINLFPKHADPIYIDRKSSEFHIIPDRSRPMDFEICQVKEVIGIGSGGVNEKKEFQPFYRYSDERSHDVRPAYYSLHRQQRIASSKQKRQGPRSSYIGNETFITLVDGQSAPYSNDLKQLSIKALCSNRDLPLLMPLGGGKTDFTMQKGAPVQNIRCLSGPTKPRSSTAYGNVNWSLINHLSMNYLSLIDRNDKEGAVALRSLLKLYSEYNVAAITNQIEGLLSIQAKDIVRRINTAGPIVFGRGLEITLNFEESAFEGSGVFLMGAVLENFLARYVSINSFTETVVKSPDRGEIIRWPARIGRRKTI</sequence>
<dbReference type="EMBL" id="CP035467">
    <property type="protein sequence ID" value="QCW82744.1"/>
    <property type="molecule type" value="Genomic_DNA"/>
</dbReference>
<keyword evidence="2" id="KW-1185">Reference proteome</keyword>
<dbReference type="STRING" id="675511.GCA_000341735_00792"/>
<dbReference type="Pfam" id="PF05947">
    <property type="entry name" value="T6SS_TssF"/>
    <property type="match status" value="1"/>
</dbReference>
<dbReference type="OrthoDB" id="9763676at2"/>